<dbReference type="PATRIC" id="fig|755172.3.peg.876"/>
<accession>A0A134AGL3</accession>
<feature type="region of interest" description="Disordered" evidence="1">
    <location>
        <begin position="1"/>
        <end position="25"/>
    </location>
</feature>
<dbReference type="AlphaFoldDB" id="A0A134AGL3"/>
<dbReference type="EMBL" id="LSDG01000024">
    <property type="protein sequence ID" value="KXB66866.1"/>
    <property type="molecule type" value="Genomic_DNA"/>
</dbReference>
<dbReference type="STRING" id="755172.HMPREF1863_00918"/>
<evidence type="ECO:0000256" key="1">
    <source>
        <dbReference type="SAM" id="MobiDB-lite"/>
    </source>
</evidence>
<gene>
    <name evidence="2" type="ORF">HMPREF1863_00918</name>
</gene>
<proteinExistence type="predicted"/>
<dbReference type="Proteomes" id="UP000070442">
    <property type="component" value="Unassembled WGS sequence"/>
</dbReference>
<evidence type="ECO:0000313" key="3">
    <source>
        <dbReference type="Proteomes" id="UP000070442"/>
    </source>
</evidence>
<evidence type="ECO:0000313" key="2">
    <source>
        <dbReference type="EMBL" id="KXB66866.1"/>
    </source>
</evidence>
<dbReference type="RefSeq" id="WP_068367688.1">
    <property type="nucleotide sequence ID" value="NZ_CAUPGT010000004.1"/>
</dbReference>
<protein>
    <submittedName>
        <fullName evidence="2">Uncharacterized protein</fullName>
    </submittedName>
</protein>
<keyword evidence="3" id="KW-1185">Reference proteome</keyword>
<feature type="compositionally biased region" description="Basic residues" evidence="1">
    <location>
        <begin position="16"/>
        <end position="25"/>
    </location>
</feature>
<organism evidence="2 3">
    <name type="scientific">Aedoeadaptatus coxii</name>
    <dbReference type="NCBI Taxonomy" id="755172"/>
    <lineage>
        <taxon>Bacteria</taxon>
        <taxon>Bacillati</taxon>
        <taxon>Bacillota</taxon>
        <taxon>Tissierellia</taxon>
        <taxon>Tissierellales</taxon>
        <taxon>Peptoniphilaceae</taxon>
        <taxon>Aedoeadaptatus</taxon>
    </lineage>
</organism>
<sequence length="94" mass="11293">MEMSQGIQNFIDEKKEKKRRKKRRKRRRRIVFFFILLGILAYTGTLENLYRSAQNGGGERAFYTAKEMGGHVMERMPEFRLWLADKLNYIAQFL</sequence>
<comment type="caution">
    <text evidence="2">The sequence shown here is derived from an EMBL/GenBank/DDBJ whole genome shotgun (WGS) entry which is preliminary data.</text>
</comment>
<dbReference type="OrthoDB" id="1701566at2"/>
<name>A0A134AGL3_9FIRM</name>
<reference evidence="3" key="1">
    <citation type="submission" date="2016-01" db="EMBL/GenBank/DDBJ databases">
        <authorList>
            <person name="Mitreva M."/>
            <person name="Pepin K.H."/>
            <person name="Mihindukulasuriya K.A."/>
            <person name="Fulton R."/>
            <person name="Fronick C."/>
            <person name="O'Laughlin M."/>
            <person name="Miner T."/>
            <person name="Herter B."/>
            <person name="Rosa B.A."/>
            <person name="Cordes M."/>
            <person name="Tomlinson C."/>
            <person name="Wollam A."/>
            <person name="Palsikar V.B."/>
            <person name="Mardis E.R."/>
            <person name="Wilson R.K."/>
        </authorList>
    </citation>
    <scope>NUCLEOTIDE SEQUENCE [LARGE SCALE GENOMIC DNA]</scope>
    <source>
        <strain evidence="3">DNF00729</strain>
    </source>
</reference>